<dbReference type="Gene3D" id="3.30.450.20">
    <property type="entry name" value="PAS domain"/>
    <property type="match status" value="1"/>
</dbReference>
<dbReference type="PANTHER" id="PTHR48111">
    <property type="entry name" value="REGULATOR OF RPOS"/>
    <property type="match status" value="1"/>
</dbReference>
<evidence type="ECO:0000256" key="1">
    <source>
        <dbReference type="ARBA" id="ARBA00022553"/>
    </source>
</evidence>
<dbReference type="PANTHER" id="PTHR48111:SF1">
    <property type="entry name" value="TWO-COMPONENT RESPONSE REGULATOR ORR33"/>
    <property type="match status" value="1"/>
</dbReference>
<keyword evidence="3" id="KW-0805">Transcription regulation</keyword>
<dbReference type="GO" id="GO:0005829">
    <property type="term" value="C:cytosol"/>
    <property type="evidence" value="ECO:0007669"/>
    <property type="project" value="TreeGrafter"/>
</dbReference>
<dbReference type="RefSeq" id="WP_317137137.1">
    <property type="nucleotide sequence ID" value="NZ_CP043875.1"/>
</dbReference>
<dbReference type="InterPro" id="IPR001789">
    <property type="entry name" value="Sig_transdc_resp-reg_receiver"/>
</dbReference>
<dbReference type="GO" id="GO:0032993">
    <property type="term" value="C:protein-DNA complex"/>
    <property type="evidence" value="ECO:0007669"/>
    <property type="project" value="TreeGrafter"/>
</dbReference>
<dbReference type="InterPro" id="IPR000014">
    <property type="entry name" value="PAS"/>
</dbReference>
<protein>
    <submittedName>
        <fullName evidence="8">Response regulator</fullName>
    </submittedName>
</protein>
<organism evidence="8 9">
    <name type="scientific">Methanochimaera problematica</name>
    <dbReference type="NCBI Taxonomy" id="2609417"/>
    <lineage>
        <taxon>Archaea</taxon>
        <taxon>Methanobacteriati</taxon>
        <taxon>Methanobacteriota</taxon>
        <taxon>Stenosarchaea group</taxon>
        <taxon>Methanomicrobia</taxon>
        <taxon>Methanomicrobiales</taxon>
        <taxon>Methanomicrobiaceae</taxon>
        <taxon>Methanochimaera</taxon>
    </lineage>
</organism>
<evidence type="ECO:0000313" key="8">
    <source>
        <dbReference type="EMBL" id="WOF15564.1"/>
    </source>
</evidence>
<dbReference type="Gene3D" id="3.40.50.2300">
    <property type="match status" value="1"/>
</dbReference>
<dbReference type="InterPro" id="IPR039420">
    <property type="entry name" value="WalR-like"/>
</dbReference>
<dbReference type="AlphaFoldDB" id="A0AA97FAT5"/>
<proteinExistence type="predicted"/>
<feature type="modified residue" description="4-aspartylphosphate" evidence="6">
    <location>
        <position position="53"/>
    </location>
</feature>
<evidence type="ECO:0000259" key="7">
    <source>
        <dbReference type="PROSITE" id="PS50110"/>
    </source>
</evidence>
<dbReference type="SMART" id="SM00448">
    <property type="entry name" value="REC"/>
    <property type="match status" value="1"/>
</dbReference>
<keyword evidence="5" id="KW-0804">Transcription</keyword>
<dbReference type="Proteomes" id="UP001301797">
    <property type="component" value="Chromosome"/>
</dbReference>
<dbReference type="CDD" id="cd00156">
    <property type="entry name" value="REC"/>
    <property type="match status" value="1"/>
</dbReference>
<evidence type="ECO:0000256" key="5">
    <source>
        <dbReference type="ARBA" id="ARBA00023163"/>
    </source>
</evidence>
<dbReference type="Pfam" id="PF00072">
    <property type="entry name" value="Response_reg"/>
    <property type="match status" value="1"/>
</dbReference>
<evidence type="ECO:0000256" key="4">
    <source>
        <dbReference type="ARBA" id="ARBA00023125"/>
    </source>
</evidence>
<dbReference type="EMBL" id="CP043875">
    <property type="protein sequence ID" value="WOF15564.1"/>
    <property type="molecule type" value="Genomic_DNA"/>
</dbReference>
<dbReference type="InterPro" id="IPR011006">
    <property type="entry name" value="CheY-like_superfamily"/>
</dbReference>
<dbReference type="SUPFAM" id="SSF52172">
    <property type="entry name" value="CheY-like"/>
    <property type="match status" value="1"/>
</dbReference>
<name>A0AA97FAT5_9EURY</name>
<dbReference type="Pfam" id="PF13426">
    <property type="entry name" value="PAS_9"/>
    <property type="match status" value="1"/>
</dbReference>
<gene>
    <name evidence="8" type="ORF">F1737_02130</name>
</gene>
<dbReference type="PROSITE" id="PS50110">
    <property type="entry name" value="RESPONSE_REGULATORY"/>
    <property type="match status" value="1"/>
</dbReference>
<accession>A0AA97FAT5</accession>
<evidence type="ECO:0000256" key="3">
    <source>
        <dbReference type="ARBA" id="ARBA00023015"/>
    </source>
</evidence>
<keyword evidence="1 6" id="KW-0597">Phosphoprotein</keyword>
<dbReference type="GO" id="GO:0000156">
    <property type="term" value="F:phosphorelay response regulator activity"/>
    <property type="evidence" value="ECO:0007669"/>
    <property type="project" value="TreeGrafter"/>
</dbReference>
<evidence type="ECO:0000313" key="9">
    <source>
        <dbReference type="Proteomes" id="UP001301797"/>
    </source>
</evidence>
<feature type="domain" description="Response regulatory" evidence="7">
    <location>
        <begin position="3"/>
        <end position="125"/>
    </location>
</feature>
<dbReference type="InterPro" id="IPR035965">
    <property type="entry name" value="PAS-like_dom_sf"/>
</dbReference>
<keyword evidence="9" id="KW-1185">Reference proteome</keyword>
<evidence type="ECO:0000256" key="6">
    <source>
        <dbReference type="PROSITE-ProRule" id="PRU00169"/>
    </source>
</evidence>
<reference evidence="8 9" key="1">
    <citation type="submission" date="2019-09" db="EMBL/GenBank/DDBJ databases">
        <title>The complete genome of Methanoplanus sp. FWC-SCC4.</title>
        <authorList>
            <person name="Chen S.-C."/>
            <person name="Zhou Y.-Z."/>
            <person name="Lai M.-C."/>
        </authorList>
    </citation>
    <scope>NUCLEOTIDE SEQUENCE [LARGE SCALE GENOMIC DNA]</scope>
    <source>
        <strain evidence="8 9">FWC-SCC4</strain>
    </source>
</reference>
<dbReference type="GO" id="GO:0000976">
    <property type="term" value="F:transcription cis-regulatory region binding"/>
    <property type="evidence" value="ECO:0007669"/>
    <property type="project" value="TreeGrafter"/>
</dbReference>
<dbReference type="GO" id="GO:0006355">
    <property type="term" value="P:regulation of DNA-templated transcription"/>
    <property type="evidence" value="ECO:0007669"/>
    <property type="project" value="TreeGrafter"/>
</dbReference>
<keyword evidence="2" id="KW-0902">Two-component regulatory system</keyword>
<evidence type="ECO:0000256" key="2">
    <source>
        <dbReference type="ARBA" id="ARBA00023012"/>
    </source>
</evidence>
<dbReference type="NCBIfam" id="TIGR00229">
    <property type="entry name" value="sensory_box"/>
    <property type="match status" value="1"/>
</dbReference>
<dbReference type="KEGG" id="mefw:F1737_02130"/>
<dbReference type="SUPFAM" id="SSF55785">
    <property type="entry name" value="PYP-like sensor domain (PAS domain)"/>
    <property type="match status" value="1"/>
</dbReference>
<sequence>MIRVLMIDDEQVVLDVTKMYLEHFGHISVDCVLSANLGIEKLMSEHYDAIICDYDMDEIDGISFLKAIRGIYPGVNLPCPDIPFIIFTGKGDECVVIEALNSGADYYLQKGNDPKGQLLELCHKIEDIVQRRCTEEIVSAAFENTGTCMVLVDKKGIIVRANNQMGKIYDCQVESINGLKHWESFVFKEDHGKIHEFLEKICESAKRTKSDCEFKFVSNNDSVYPARMNASYIPGKKICVMSIDVSD</sequence>
<dbReference type="GeneID" id="85228929"/>
<keyword evidence="4" id="KW-0238">DNA-binding</keyword>